<dbReference type="GO" id="GO:0046914">
    <property type="term" value="F:transition metal ion binding"/>
    <property type="evidence" value="ECO:0007669"/>
    <property type="project" value="InterPro"/>
</dbReference>
<sequence length="80" mass="8570">MLKLSDFIPLTMLREGETGVVVDIQSGVNARGKLLSMGITPGVRVRMIKSRKPGPVIIGIGSSKIALGWGIASKIIVRRE</sequence>
<evidence type="ECO:0000313" key="4">
    <source>
        <dbReference type="Proteomes" id="UP000001013"/>
    </source>
</evidence>
<evidence type="ECO:0000256" key="1">
    <source>
        <dbReference type="ARBA" id="ARBA00023004"/>
    </source>
</evidence>
<dbReference type="Gene3D" id="2.30.30.90">
    <property type="match status" value="1"/>
</dbReference>
<dbReference type="Proteomes" id="UP000001013">
    <property type="component" value="Chromosome"/>
</dbReference>
<keyword evidence="4" id="KW-1185">Reference proteome</keyword>
<dbReference type="PANTHER" id="PTHR43151:SF2">
    <property type="entry name" value="FE(2+) TRANSPORT PROTEIN A-RELATED"/>
    <property type="match status" value="1"/>
</dbReference>
<dbReference type="Pfam" id="PF04023">
    <property type="entry name" value="FeoA"/>
    <property type="match status" value="1"/>
</dbReference>
<evidence type="ECO:0000313" key="3">
    <source>
        <dbReference type="EMBL" id="AAL80982.1"/>
    </source>
</evidence>
<dbReference type="HOGENOM" id="CLU_150646_6_3_2"/>
<dbReference type="EMBL" id="AE009950">
    <property type="protein sequence ID" value="AAL80982.1"/>
    <property type="molecule type" value="Genomic_DNA"/>
</dbReference>
<dbReference type="PhylomeDB" id="Q8U2H7"/>
<organism evidence="3 4">
    <name type="scientific">Pyrococcus furiosus (strain ATCC 43587 / DSM 3638 / JCM 8422 / Vc1)</name>
    <dbReference type="NCBI Taxonomy" id="186497"/>
    <lineage>
        <taxon>Archaea</taxon>
        <taxon>Methanobacteriati</taxon>
        <taxon>Methanobacteriota</taxon>
        <taxon>Thermococci</taxon>
        <taxon>Thermococcales</taxon>
        <taxon>Thermococcaceae</taxon>
        <taxon>Pyrococcus</taxon>
    </lineage>
</organism>
<dbReference type="InterPro" id="IPR007167">
    <property type="entry name" value="Fe-transptr_FeoA-like"/>
</dbReference>
<dbReference type="SUPFAM" id="SSF50037">
    <property type="entry name" value="C-terminal domain of transcriptional repressors"/>
    <property type="match status" value="1"/>
</dbReference>
<feature type="domain" description="Ferrous iron transporter FeoA-like" evidence="2">
    <location>
        <begin position="8"/>
        <end position="79"/>
    </location>
</feature>
<name>Q8U2H7_PYRFU</name>
<evidence type="ECO:0000259" key="2">
    <source>
        <dbReference type="SMART" id="SM00899"/>
    </source>
</evidence>
<dbReference type="InterPro" id="IPR008988">
    <property type="entry name" value="Transcriptional_repressor_C"/>
</dbReference>
<accession>Q8U2H7</accession>
<dbReference type="InterPro" id="IPR038157">
    <property type="entry name" value="FeoA_core_dom"/>
</dbReference>
<dbReference type="PANTHER" id="PTHR43151">
    <property type="entry name" value="FEOA FAMILY PROTEIN"/>
    <property type="match status" value="1"/>
</dbReference>
<protein>
    <recommendedName>
        <fullName evidence="2">Ferrous iron transporter FeoA-like domain-containing protein</fullName>
    </recommendedName>
</protein>
<keyword evidence="1" id="KW-0408">Iron</keyword>
<dbReference type="eggNOG" id="arCOG02102">
    <property type="taxonomic scope" value="Archaea"/>
</dbReference>
<dbReference type="AlphaFoldDB" id="Q8U2H7"/>
<dbReference type="PATRIC" id="fig|186497.12.peg.908"/>
<gene>
    <name evidence="3" type="ordered locus">PF0858</name>
</gene>
<dbReference type="KEGG" id="pfu:PF0858"/>
<proteinExistence type="predicted"/>
<reference evidence="3 4" key="1">
    <citation type="journal article" date="1999" name="Genetics">
        <title>Divergence of the hyperthermophilic archaea Pyrococcus furiosus and P. horikoshii inferred from complete genomic sequences.</title>
        <authorList>
            <person name="Maeder D.L."/>
            <person name="Weiss R.B."/>
            <person name="Dunn D.M."/>
            <person name="Cherry J.L."/>
            <person name="Gonzalez J.M."/>
            <person name="DiRuggiero J."/>
            <person name="Robb F.T."/>
        </authorList>
    </citation>
    <scope>NUCLEOTIDE SEQUENCE [LARGE SCALE GENOMIC DNA]</scope>
    <source>
        <strain evidence="4">ATCC 43587 / DSM 3638 / JCM 8422 / Vc1</strain>
    </source>
</reference>
<dbReference type="InterPro" id="IPR053184">
    <property type="entry name" value="FeoA-like"/>
</dbReference>
<dbReference type="PaxDb" id="186497-PF0858"/>
<dbReference type="STRING" id="186497.PF0858"/>
<dbReference type="SMART" id="SM00899">
    <property type="entry name" value="FeoA"/>
    <property type="match status" value="1"/>
</dbReference>